<keyword evidence="1" id="KW-0547">Nucleotide-binding</keyword>
<gene>
    <name evidence="1" type="ORF">JFN87_22500</name>
</gene>
<comment type="caution">
    <text evidence="1">The sequence shown here is derived from an EMBL/GenBank/DDBJ whole genome shotgun (WGS) entry which is preliminary data.</text>
</comment>
<name>A0A940MH89_9ACTN</name>
<dbReference type="Pfam" id="PF13671">
    <property type="entry name" value="AAA_33"/>
    <property type="match status" value="1"/>
</dbReference>
<organism evidence="1 2">
    <name type="scientific">Streptomyces montanisoli</name>
    <dbReference type="NCBI Taxonomy" id="2798581"/>
    <lineage>
        <taxon>Bacteria</taxon>
        <taxon>Bacillati</taxon>
        <taxon>Actinomycetota</taxon>
        <taxon>Actinomycetes</taxon>
        <taxon>Kitasatosporales</taxon>
        <taxon>Streptomycetaceae</taxon>
        <taxon>Streptomyces</taxon>
    </lineage>
</organism>
<dbReference type="RefSeq" id="WP_209342672.1">
    <property type="nucleotide sequence ID" value="NZ_JAGIQL010000105.1"/>
</dbReference>
<dbReference type="Proteomes" id="UP000670475">
    <property type="component" value="Unassembled WGS sequence"/>
</dbReference>
<dbReference type="InterPro" id="IPR027417">
    <property type="entry name" value="P-loop_NTPase"/>
</dbReference>
<sequence>MLFLMVGLPGAGKTTRARQLAEEHSALRLTPDEWMIPLFGDPDAEGKRDVLEGRLLRLALDALGIGTNVVLDFGCWSRDERSAIRSLVASAGASCRLEYLPVGPETQRARIAHRWSTSPDGTFPMSDADLARWRTLFEEPDATELDGHHVGDPPAGWPGWREWAADRWPSLA</sequence>
<dbReference type="SUPFAM" id="SSF52540">
    <property type="entry name" value="P-loop containing nucleoside triphosphate hydrolases"/>
    <property type="match status" value="1"/>
</dbReference>
<dbReference type="AlphaFoldDB" id="A0A940MH89"/>
<accession>A0A940MH89</accession>
<reference evidence="1" key="1">
    <citation type="submission" date="2021-03" db="EMBL/GenBank/DDBJ databases">
        <title>Whole genome sequence of Streptomyces bomunensis MMS17-BM035.</title>
        <authorList>
            <person name="Lee J.H."/>
        </authorList>
    </citation>
    <scope>NUCLEOTIDE SEQUENCE</scope>
    <source>
        <strain evidence="1">MMS17-BM035</strain>
    </source>
</reference>
<evidence type="ECO:0000313" key="1">
    <source>
        <dbReference type="EMBL" id="MBP0460241.1"/>
    </source>
</evidence>
<protein>
    <submittedName>
        <fullName evidence="1">ATP-binding protein</fullName>
    </submittedName>
</protein>
<dbReference type="Gene3D" id="3.40.50.300">
    <property type="entry name" value="P-loop containing nucleotide triphosphate hydrolases"/>
    <property type="match status" value="1"/>
</dbReference>
<keyword evidence="1" id="KW-0067">ATP-binding</keyword>
<evidence type="ECO:0000313" key="2">
    <source>
        <dbReference type="Proteomes" id="UP000670475"/>
    </source>
</evidence>
<dbReference type="EMBL" id="JAGIQL010000105">
    <property type="protein sequence ID" value="MBP0460241.1"/>
    <property type="molecule type" value="Genomic_DNA"/>
</dbReference>
<proteinExistence type="predicted"/>
<dbReference type="GO" id="GO:0005524">
    <property type="term" value="F:ATP binding"/>
    <property type="evidence" value="ECO:0007669"/>
    <property type="project" value="UniProtKB-KW"/>
</dbReference>
<keyword evidence="2" id="KW-1185">Reference proteome</keyword>